<organism evidence="3 4">
    <name type="scientific">Aduncisulcus paluster</name>
    <dbReference type="NCBI Taxonomy" id="2918883"/>
    <lineage>
        <taxon>Eukaryota</taxon>
        <taxon>Metamonada</taxon>
        <taxon>Carpediemonas-like organisms</taxon>
        <taxon>Aduncisulcus</taxon>
    </lineage>
</organism>
<protein>
    <submittedName>
        <fullName evidence="3">Uncharacterized protein</fullName>
    </submittedName>
</protein>
<evidence type="ECO:0000313" key="4">
    <source>
        <dbReference type="Proteomes" id="UP001057375"/>
    </source>
</evidence>
<feature type="non-terminal residue" evidence="3">
    <location>
        <position position="854"/>
    </location>
</feature>
<keyword evidence="4" id="KW-1185">Reference proteome</keyword>
<feature type="compositionally biased region" description="Low complexity" evidence="2">
    <location>
        <begin position="566"/>
        <end position="578"/>
    </location>
</feature>
<feature type="coiled-coil region" evidence="1">
    <location>
        <begin position="352"/>
        <end position="440"/>
    </location>
</feature>
<feature type="coiled-coil region" evidence="1">
    <location>
        <begin position="257"/>
        <end position="319"/>
    </location>
</feature>
<reference evidence="3" key="1">
    <citation type="submission" date="2022-03" db="EMBL/GenBank/DDBJ databases">
        <title>Draft genome sequence of Aduncisulcus paluster, a free-living microaerophilic Fornicata.</title>
        <authorList>
            <person name="Yuyama I."/>
            <person name="Kume K."/>
            <person name="Tamura T."/>
            <person name="Inagaki Y."/>
            <person name="Hashimoto T."/>
        </authorList>
    </citation>
    <scope>NUCLEOTIDE SEQUENCE</scope>
    <source>
        <strain evidence="3">NY0171</strain>
    </source>
</reference>
<dbReference type="EMBL" id="BQXS01010088">
    <property type="protein sequence ID" value="GKT32924.1"/>
    <property type="molecule type" value="Genomic_DNA"/>
</dbReference>
<comment type="caution">
    <text evidence="3">The sequence shown here is derived from an EMBL/GenBank/DDBJ whole genome shotgun (WGS) entry which is preliminary data.</text>
</comment>
<feature type="compositionally biased region" description="Basic and acidic residues" evidence="2">
    <location>
        <begin position="600"/>
        <end position="620"/>
    </location>
</feature>
<feature type="region of interest" description="Disordered" evidence="2">
    <location>
        <begin position="561"/>
        <end position="582"/>
    </location>
</feature>
<evidence type="ECO:0000313" key="3">
    <source>
        <dbReference type="EMBL" id="GKT32924.1"/>
    </source>
</evidence>
<feature type="region of interest" description="Disordered" evidence="2">
    <location>
        <begin position="808"/>
        <end position="854"/>
    </location>
</feature>
<feature type="compositionally biased region" description="Basic and acidic residues" evidence="2">
    <location>
        <begin position="823"/>
        <end position="854"/>
    </location>
</feature>
<feature type="region of interest" description="Disordered" evidence="2">
    <location>
        <begin position="600"/>
        <end position="742"/>
    </location>
</feature>
<dbReference type="Proteomes" id="UP001057375">
    <property type="component" value="Unassembled WGS sequence"/>
</dbReference>
<evidence type="ECO:0000256" key="2">
    <source>
        <dbReference type="SAM" id="MobiDB-lite"/>
    </source>
</evidence>
<feature type="coiled-coil region" evidence="1">
    <location>
        <begin position="29"/>
        <end position="231"/>
    </location>
</feature>
<gene>
    <name evidence="3" type="ORF">ADUPG1_006966</name>
</gene>
<accession>A0ABQ5KNN5</accession>
<evidence type="ECO:0000256" key="1">
    <source>
        <dbReference type="SAM" id="Coils"/>
    </source>
</evidence>
<keyword evidence="1" id="KW-0175">Coiled coil</keyword>
<feature type="compositionally biased region" description="Polar residues" evidence="2">
    <location>
        <begin position="671"/>
        <end position="681"/>
    </location>
</feature>
<name>A0ABQ5KNN5_9EUKA</name>
<sequence length="854" mass="96042">AKIHKSHSMKLMEMSSSHTVEISQKDKYITIVEKKAQDLREELKAQAKHSDGILRVTQERIAELEAIEQQGKKRIEDLERELDKYSSQVRQGHAKEQELEEEKSALLLTHDQELDSFRQLASSEKKALQKKLDRQIEDSQAKILQLTGELRMQSAFHEKQSEQIRTELLDLRAENIRLKDVVKRSEEELEIAREEARKQTTGVVEQEQREKQDLDKRLIGATRKVAILENELKKQAVVSDNELDIKTKENLRLQTELTDTKRLLSDQTAELKRLRTRSSDADIAEESLHILEQTSKEKESQLRAELQDVRDELKTVQEDLGAERVVASSAQHKVKELSEELKVIGMHGKGTVQFLEESKIRLEAERKDLQHKLEAERSEWDSERARLESNLTREREEKVKMKDESYQHESAATSKINELRKELKAQHAWMETQLELEKERLQQEFASPSLCGKPGTYRDDSQGELYENFEAEKKKRVETEELLKRVIRSHQSEVNGLRNRIRTLTEQLRLSTTGGSFLVLDGGDGSPTGKKQMQITRKVGEAVGYSGPKPSIEESSAIINQDHESSSSTISSSSSSSSLDAPQTKLFPASHAIGDIEHHDQKHGSVSKDQHEQPKRDRSQSCRRHTPCPSEIEVGSHNNNSDYLAAEEHKEDNPATMLSSGIVDDADEENASSSFPNTPITAQLPPQVPIVKGNQPRRSSSFLRKLSPSPHVLSRSASIMDKRGGGASQGRASVSEKESSHQSVIVTDDIAHIDSGNGVNGTVVVDSDSYNPSGKVSATPVRVTEVPVHPPTPVTEDMPKRAIDIDVQGHTDDTQRNVGGSLNRDRSIEGRIEGRMGGEKEELGKDVHGKVDNE</sequence>
<feature type="non-terminal residue" evidence="3">
    <location>
        <position position="1"/>
    </location>
</feature>
<proteinExistence type="predicted"/>